<dbReference type="EMBL" id="QPJL01000001">
    <property type="protein sequence ID" value="RCW88663.1"/>
    <property type="molecule type" value="Genomic_DNA"/>
</dbReference>
<comment type="caution">
    <text evidence="2">The sequence shown here is derived from an EMBL/GenBank/DDBJ whole genome shotgun (WGS) entry which is preliminary data.</text>
</comment>
<dbReference type="AlphaFoldDB" id="A0A368Z8C4"/>
<feature type="region of interest" description="Disordered" evidence="1">
    <location>
        <begin position="1"/>
        <end position="36"/>
    </location>
</feature>
<name>A0A368Z8C4_9RHOB</name>
<gene>
    <name evidence="2" type="ORF">DFP89_10196</name>
</gene>
<dbReference type="RefSeq" id="WP_114347422.1">
    <property type="nucleotide sequence ID" value="NZ_QPJL01000001.1"/>
</dbReference>
<organism evidence="2 3">
    <name type="scientific">Paracoccus lutimaris</name>
    <dbReference type="NCBI Taxonomy" id="1490030"/>
    <lineage>
        <taxon>Bacteria</taxon>
        <taxon>Pseudomonadati</taxon>
        <taxon>Pseudomonadota</taxon>
        <taxon>Alphaproteobacteria</taxon>
        <taxon>Rhodobacterales</taxon>
        <taxon>Paracoccaceae</taxon>
        <taxon>Paracoccus</taxon>
    </lineage>
</organism>
<evidence type="ECO:0000313" key="3">
    <source>
        <dbReference type="Proteomes" id="UP000253345"/>
    </source>
</evidence>
<sequence length="82" mass="9089">MELIPTPPENDDDDKDHGKQGLVWDPAGPKTNARLGPHTPAVVDYLMHPPKGYPVPGSEHPKGLAESRRRAFEKLIDLAFRP</sequence>
<protein>
    <submittedName>
        <fullName evidence="2">Uncharacterized protein</fullName>
    </submittedName>
</protein>
<evidence type="ECO:0000313" key="2">
    <source>
        <dbReference type="EMBL" id="RCW88663.1"/>
    </source>
</evidence>
<evidence type="ECO:0000256" key="1">
    <source>
        <dbReference type="SAM" id="MobiDB-lite"/>
    </source>
</evidence>
<accession>A0A368Z8C4</accession>
<dbReference type="Proteomes" id="UP000253345">
    <property type="component" value="Unassembled WGS sequence"/>
</dbReference>
<reference evidence="2 3" key="1">
    <citation type="submission" date="2018-07" db="EMBL/GenBank/DDBJ databases">
        <title>Genomic Encyclopedia of Type Strains, Phase III (KMG-III): the genomes of soil and plant-associated and newly described type strains.</title>
        <authorList>
            <person name="Whitman W."/>
        </authorList>
    </citation>
    <scope>NUCLEOTIDE SEQUENCE [LARGE SCALE GENOMIC DNA]</scope>
    <source>
        <strain evidence="2 3">CECT 8525</strain>
    </source>
</reference>
<proteinExistence type="predicted"/>
<dbReference type="OrthoDB" id="2986681at2"/>
<keyword evidence="3" id="KW-1185">Reference proteome</keyword>